<keyword evidence="1" id="KW-0812">Transmembrane</keyword>
<evidence type="ECO:0000313" key="3">
    <source>
        <dbReference type="Proteomes" id="UP000640930"/>
    </source>
</evidence>
<keyword evidence="1" id="KW-1133">Transmembrane helix</keyword>
<accession>A0ABR8XE55</accession>
<dbReference type="EMBL" id="JACSQA010000019">
    <property type="protein sequence ID" value="MBD8027511.1"/>
    <property type="molecule type" value="Genomic_DNA"/>
</dbReference>
<organism evidence="2 3">
    <name type="scientific">Ureibacillus galli</name>
    <dbReference type="NCBI Taxonomy" id="2762222"/>
    <lineage>
        <taxon>Bacteria</taxon>
        <taxon>Bacillati</taxon>
        <taxon>Bacillota</taxon>
        <taxon>Bacilli</taxon>
        <taxon>Bacillales</taxon>
        <taxon>Caryophanaceae</taxon>
        <taxon>Ureibacillus</taxon>
    </lineage>
</organism>
<feature type="transmembrane region" description="Helical" evidence="1">
    <location>
        <begin position="35"/>
        <end position="60"/>
    </location>
</feature>
<name>A0ABR8XE55_9BACL</name>
<keyword evidence="3" id="KW-1185">Reference proteome</keyword>
<sequence length="163" mass="18478">MKITIFLLLIFILSFILLFLFLSKENKKEESKDSILSVIFASFLFALIITIVITFFLFLLIGSTSVIDTIFSLHITTNQLIVIGISFLVYWLTVDSILEKVFEYFMGETIYTAFCLAVTRVAAFYIIGILMKLEQHIDLTISVGVSVILLLIDVLFIIKGDNS</sequence>
<dbReference type="Proteomes" id="UP000640930">
    <property type="component" value="Unassembled WGS sequence"/>
</dbReference>
<evidence type="ECO:0000313" key="2">
    <source>
        <dbReference type="EMBL" id="MBD8027511.1"/>
    </source>
</evidence>
<evidence type="ECO:0000256" key="1">
    <source>
        <dbReference type="SAM" id="Phobius"/>
    </source>
</evidence>
<gene>
    <name evidence="2" type="ORF">H9636_12690</name>
</gene>
<comment type="caution">
    <text evidence="2">The sequence shown here is derived from an EMBL/GenBank/DDBJ whole genome shotgun (WGS) entry which is preliminary data.</text>
</comment>
<reference evidence="2 3" key="1">
    <citation type="submission" date="2020-08" db="EMBL/GenBank/DDBJ databases">
        <title>A Genomic Blueprint of the Chicken Gut Microbiome.</title>
        <authorList>
            <person name="Gilroy R."/>
            <person name="Ravi A."/>
            <person name="Getino M."/>
            <person name="Pursley I."/>
            <person name="Horton D.L."/>
            <person name="Alikhan N.-F."/>
            <person name="Baker D."/>
            <person name="Gharbi K."/>
            <person name="Hall N."/>
            <person name="Watson M."/>
            <person name="Adriaenssens E.M."/>
            <person name="Foster-Nyarko E."/>
            <person name="Jarju S."/>
            <person name="Secka A."/>
            <person name="Antonio M."/>
            <person name="Oren A."/>
            <person name="Chaudhuri R."/>
            <person name="La Ragione R.M."/>
            <person name="Hildebrand F."/>
            <person name="Pallen M.J."/>
        </authorList>
    </citation>
    <scope>NUCLEOTIDE SEQUENCE [LARGE SCALE GENOMIC DNA]</scope>
    <source>
        <strain evidence="2 3">Re31</strain>
    </source>
</reference>
<feature type="transmembrane region" description="Helical" evidence="1">
    <location>
        <begin position="80"/>
        <end position="98"/>
    </location>
</feature>
<keyword evidence="1" id="KW-0472">Membrane</keyword>
<proteinExistence type="predicted"/>
<protein>
    <submittedName>
        <fullName evidence="2">Uncharacterized protein</fullName>
    </submittedName>
</protein>
<feature type="transmembrane region" description="Helical" evidence="1">
    <location>
        <begin position="110"/>
        <end position="131"/>
    </location>
</feature>
<feature type="transmembrane region" description="Helical" evidence="1">
    <location>
        <begin position="137"/>
        <end position="158"/>
    </location>
</feature>
<dbReference type="RefSeq" id="WP_191707928.1">
    <property type="nucleotide sequence ID" value="NZ_JACSQA010000019.1"/>
</dbReference>
<feature type="transmembrane region" description="Helical" evidence="1">
    <location>
        <begin position="6"/>
        <end position="23"/>
    </location>
</feature>